<dbReference type="InParanoid" id="D8LMD1"/>
<protein>
    <submittedName>
        <fullName evidence="3">Uncharacterized protein</fullName>
    </submittedName>
</protein>
<evidence type="ECO:0000313" key="3">
    <source>
        <dbReference type="EMBL" id="CBN77541.1"/>
    </source>
</evidence>
<accession>D8LMD1</accession>
<organism evidence="3 4">
    <name type="scientific">Ectocarpus siliculosus</name>
    <name type="common">Brown alga</name>
    <name type="synonym">Conferva siliculosa</name>
    <dbReference type="NCBI Taxonomy" id="2880"/>
    <lineage>
        <taxon>Eukaryota</taxon>
        <taxon>Sar</taxon>
        <taxon>Stramenopiles</taxon>
        <taxon>Ochrophyta</taxon>
        <taxon>PX clade</taxon>
        <taxon>Phaeophyceae</taxon>
        <taxon>Ectocarpales</taxon>
        <taxon>Ectocarpaceae</taxon>
        <taxon>Ectocarpus</taxon>
    </lineage>
</organism>
<keyword evidence="2" id="KW-0812">Transmembrane</keyword>
<dbReference type="AlphaFoldDB" id="D8LMD1"/>
<feature type="compositionally biased region" description="Basic and acidic residues" evidence="1">
    <location>
        <begin position="398"/>
        <end position="423"/>
    </location>
</feature>
<keyword evidence="4" id="KW-1185">Reference proteome</keyword>
<dbReference type="OrthoDB" id="10290634at2759"/>
<feature type="region of interest" description="Disordered" evidence="1">
    <location>
        <begin position="395"/>
        <end position="423"/>
    </location>
</feature>
<gene>
    <name evidence="3" type="ORF">Esi_0004_0118</name>
</gene>
<evidence type="ECO:0000256" key="2">
    <source>
        <dbReference type="SAM" id="Phobius"/>
    </source>
</evidence>
<name>D8LMD1_ECTSI</name>
<dbReference type="Proteomes" id="UP000002630">
    <property type="component" value="Linkage Group LG03"/>
</dbReference>
<sequence length="446" mass="50756">MSGVPPRRTWARRTHAAVVTFIFIPRKEARTRCLSQLAPTPAPSHQVHLSRSFVDSAWVKRGVSAWINLYTGMWRPDEVVPQHKRRAVALWTILIGGIIFYSSYLLYTAVRKRENPDASIELSNTVFEYPDIWVCLYVAYGCDEWELENECMTSATGNRTGWGNSSAVYYPGGVYEQEIHVEGKLTPNNGWCVEFQTSKITRFLDRERDAKYYLDYLLLDMYWYPGGLEADSNTCVVEGWKTHNQWMYVFLNDPESERVSTGIQVPYSCITNVSSSHSFTYVGIGVTIEDKLGQEPIVNNKALSVSTATVKDEVNPAIVKPYAQLSLQFQQEPNSLEIITEVDPLDLAEMFGNVGGFWDLLMIMWPIFFVAASRQDPHLKPRNFTKSVTKGLGGLRIGDSKHPGGRDDFNSSPQVEERPYWEQEGKKEVVEVPYPAEKRRIPFPPV</sequence>
<proteinExistence type="predicted"/>
<dbReference type="EMBL" id="FN649728">
    <property type="protein sequence ID" value="CBN77541.1"/>
    <property type="molecule type" value="Genomic_DNA"/>
</dbReference>
<evidence type="ECO:0000313" key="4">
    <source>
        <dbReference type="Proteomes" id="UP000002630"/>
    </source>
</evidence>
<evidence type="ECO:0000256" key="1">
    <source>
        <dbReference type="SAM" id="MobiDB-lite"/>
    </source>
</evidence>
<dbReference type="EMBL" id="FN648596">
    <property type="protein sequence ID" value="CBN77541.1"/>
    <property type="molecule type" value="Genomic_DNA"/>
</dbReference>
<feature type="transmembrane region" description="Helical" evidence="2">
    <location>
        <begin position="88"/>
        <end position="107"/>
    </location>
</feature>
<keyword evidence="2" id="KW-1133">Transmembrane helix</keyword>
<keyword evidence="2" id="KW-0472">Membrane</keyword>
<reference evidence="3 4" key="1">
    <citation type="journal article" date="2010" name="Nature">
        <title>The Ectocarpus genome and the independent evolution of multicellularity in brown algae.</title>
        <authorList>
            <person name="Cock J.M."/>
            <person name="Sterck L."/>
            <person name="Rouze P."/>
            <person name="Scornet D."/>
            <person name="Allen A.E."/>
            <person name="Amoutzias G."/>
            <person name="Anthouard V."/>
            <person name="Artiguenave F."/>
            <person name="Aury J.M."/>
            <person name="Badger J.H."/>
            <person name="Beszteri B."/>
            <person name="Billiau K."/>
            <person name="Bonnet E."/>
            <person name="Bothwell J.H."/>
            <person name="Bowler C."/>
            <person name="Boyen C."/>
            <person name="Brownlee C."/>
            <person name="Carrano C.J."/>
            <person name="Charrier B."/>
            <person name="Cho G.Y."/>
            <person name="Coelho S.M."/>
            <person name="Collen J."/>
            <person name="Corre E."/>
            <person name="Da Silva C."/>
            <person name="Delage L."/>
            <person name="Delaroque N."/>
            <person name="Dittami S.M."/>
            <person name="Doulbeau S."/>
            <person name="Elias M."/>
            <person name="Farnham G."/>
            <person name="Gachon C.M."/>
            <person name="Gschloessl B."/>
            <person name="Heesch S."/>
            <person name="Jabbari K."/>
            <person name="Jubin C."/>
            <person name="Kawai H."/>
            <person name="Kimura K."/>
            <person name="Kloareg B."/>
            <person name="Kupper F.C."/>
            <person name="Lang D."/>
            <person name="Le Bail A."/>
            <person name="Leblanc C."/>
            <person name="Lerouge P."/>
            <person name="Lohr M."/>
            <person name="Lopez P.J."/>
            <person name="Martens C."/>
            <person name="Maumus F."/>
            <person name="Michel G."/>
            <person name="Miranda-Saavedra D."/>
            <person name="Morales J."/>
            <person name="Moreau H."/>
            <person name="Motomura T."/>
            <person name="Nagasato C."/>
            <person name="Napoli C.A."/>
            <person name="Nelson D.R."/>
            <person name="Nyvall-Collen P."/>
            <person name="Peters A.F."/>
            <person name="Pommier C."/>
            <person name="Potin P."/>
            <person name="Poulain J."/>
            <person name="Quesneville H."/>
            <person name="Read B."/>
            <person name="Rensing S.A."/>
            <person name="Ritter A."/>
            <person name="Rousvoal S."/>
            <person name="Samanta M."/>
            <person name="Samson G."/>
            <person name="Schroeder D.C."/>
            <person name="Segurens B."/>
            <person name="Strittmatter M."/>
            <person name="Tonon T."/>
            <person name="Tregear J.W."/>
            <person name="Valentin K."/>
            <person name="von Dassow P."/>
            <person name="Yamagishi T."/>
            <person name="Van de Peer Y."/>
            <person name="Wincker P."/>
        </authorList>
    </citation>
    <scope>NUCLEOTIDE SEQUENCE [LARGE SCALE GENOMIC DNA]</scope>
    <source>
        <strain evidence="4">Ec32 / CCAP1310/4</strain>
    </source>
</reference>